<dbReference type="Proteomes" id="UP001565368">
    <property type="component" value="Unassembled WGS sequence"/>
</dbReference>
<proteinExistence type="predicted"/>
<sequence length="117" mass="12422">MTSRLSQSPPRRDSLSPRPSSFDEKRALAAMPSSIDVPGIVLTEASDRPSSPPPKSIVLLSPACVAYPPPPRAPWSLTAKPTTARTLAVVLLVVVAAYHLYSTLDLSTIVPAHAMLP</sequence>
<dbReference type="EMBL" id="JBBXJM010000002">
    <property type="protein sequence ID" value="KAL1411703.1"/>
    <property type="molecule type" value="Genomic_DNA"/>
</dbReference>
<evidence type="ECO:0000313" key="4">
    <source>
        <dbReference type="Proteomes" id="UP001565368"/>
    </source>
</evidence>
<keyword evidence="4" id="KW-1185">Reference proteome</keyword>
<evidence type="ECO:0000256" key="1">
    <source>
        <dbReference type="SAM" id="MobiDB-lite"/>
    </source>
</evidence>
<evidence type="ECO:0000256" key="2">
    <source>
        <dbReference type="SAM" id="Phobius"/>
    </source>
</evidence>
<evidence type="ECO:0000313" key="3">
    <source>
        <dbReference type="EMBL" id="KAL1411703.1"/>
    </source>
</evidence>
<keyword evidence="2" id="KW-0812">Transmembrane</keyword>
<keyword evidence="2" id="KW-0472">Membrane</keyword>
<dbReference type="GeneID" id="95983712"/>
<comment type="caution">
    <text evidence="3">The sequence shown here is derived from an EMBL/GenBank/DDBJ whole genome shotgun (WGS) entry which is preliminary data.</text>
</comment>
<feature type="region of interest" description="Disordered" evidence="1">
    <location>
        <begin position="1"/>
        <end position="23"/>
    </location>
</feature>
<dbReference type="RefSeq" id="XP_069211647.1">
    <property type="nucleotide sequence ID" value="XM_069351261.1"/>
</dbReference>
<feature type="compositionally biased region" description="Basic and acidic residues" evidence="1">
    <location>
        <begin position="10"/>
        <end position="23"/>
    </location>
</feature>
<gene>
    <name evidence="3" type="ORF">Q8F55_002669</name>
</gene>
<feature type="transmembrane region" description="Helical" evidence="2">
    <location>
        <begin position="82"/>
        <end position="101"/>
    </location>
</feature>
<keyword evidence="2" id="KW-1133">Transmembrane helix</keyword>
<organism evidence="3 4">
    <name type="scientific">Vanrija albida</name>
    <dbReference type="NCBI Taxonomy" id="181172"/>
    <lineage>
        <taxon>Eukaryota</taxon>
        <taxon>Fungi</taxon>
        <taxon>Dikarya</taxon>
        <taxon>Basidiomycota</taxon>
        <taxon>Agaricomycotina</taxon>
        <taxon>Tremellomycetes</taxon>
        <taxon>Trichosporonales</taxon>
        <taxon>Trichosporonaceae</taxon>
        <taxon>Vanrija</taxon>
    </lineage>
</organism>
<protein>
    <submittedName>
        <fullName evidence="3">Uncharacterized protein</fullName>
    </submittedName>
</protein>
<name>A0ABR3QAI8_9TREE</name>
<accession>A0ABR3QAI8</accession>
<reference evidence="3 4" key="1">
    <citation type="submission" date="2023-08" db="EMBL/GenBank/DDBJ databases">
        <title>Annotated Genome Sequence of Vanrija albida AlHP1.</title>
        <authorList>
            <person name="Herzog R."/>
        </authorList>
    </citation>
    <scope>NUCLEOTIDE SEQUENCE [LARGE SCALE GENOMIC DNA]</scope>
    <source>
        <strain evidence="3 4">AlHP1</strain>
    </source>
</reference>